<organism evidence="1 2">
    <name type="scientific">Nosema granulosis</name>
    <dbReference type="NCBI Taxonomy" id="83296"/>
    <lineage>
        <taxon>Eukaryota</taxon>
        <taxon>Fungi</taxon>
        <taxon>Fungi incertae sedis</taxon>
        <taxon>Microsporidia</taxon>
        <taxon>Nosematidae</taxon>
        <taxon>Nosema</taxon>
    </lineage>
</organism>
<evidence type="ECO:0000313" key="2">
    <source>
        <dbReference type="Proteomes" id="UP000740883"/>
    </source>
</evidence>
<dbReference type="AlphaFoldDB" id="A0A9P6GYP1"/>
<protein>
    <submittedName>
        <fullName evidence="1">Uncharacterized protein</fullName>
    </submittedName>
</protein>
<comment type="caution">
    <text evidence="1">The sequence shown here is derived from an EMBL/GenBank/DDBJ whole genome shotgun (WGS) entry which is preliminary data.</text>
</comment>
<sequence length="123" mass="14374">NLQGRVTNAIRAYNSTIHSAIGLTPNEAIDKDNLSRVKQIHFSNRIEKYRIFFSNKPQEKYNLNDFVLIEDPIHKIKGQPKFGKIGEIVGILNNDTYLIAHKKTFFKRHVAQFRKVEENDFFL</sequence>
<keyword evidence="2" id="KW-1185">Reference proteome</keyword>
<proteinExistence type="predicted"/>
<feature type="non-terminal residue" evidence="1">
    <location>
        <position position="1"/>
    </location>
</feature>
<accession>A0A9P6GYP1</accession>
<gene>
    <name evidence="1" type="ORF">NGRA_2135</name>
</gene>
<name>A0A9P6GYP1_9MICR</name>
<evidence type="ECO:0000313" key="1">
    <source>
        <dbReference type="EMBL" id="KAF9762259.1"/>
    </source>
</evidence>
<dbReference type="EMBL" id="SBJO01000195">
    <property type="protein sequence ID" value="KAF9762259.1"/>
    <property type="molecule type" value="Genomic_DNA"/>
</dbReference>
<reference evidence="1 2" key="1">
    <citation type="journal article" date="2020" name="Genome Biol. Evol.">
        <title>Comparative genomics of strictly vertically transmitted, feminizing microsporidia endosymbionts of amphipod crustaceans.</title>
        <authorList>
            <person name="Cormier A."/>
            <person name="Chebbi M.A."/>
            <person name="Giraud I."/>
            <person name="Wattier R."/>
            <person name="Teixeira M."/>
            <person name="Gilbert C."/>
            <person name="Rigaud T."/>
            <person name="Cordaux R."/>
        </authorList>
    </citation>
    <scope>NUCLEOTIDE SEQUENCE [LARGE SCALE GENOMIC DNA]</scope>
    <source>
        <strain evidence="1 2">Ou3-Ou53</strain>
    </source>
</reference>
<dbReference type="Proteomes" id="UP000740883">
    <property type="component" value="Unassembled WGS sequence"/>
</dbReference>